<gene>
    <name evidence="3" type="ORF">TSYNT_7228</name>
</gene>
<evidence type="ECO:0000259" key="2">
    <source>
        <dbReference type="Pfam" id="PF14020"/>
    </source>
</evidence>
<accession>A0A0U9HEV3</accession>
<dbReference type="Pfam" id="PF14020">
    <property type="entry name" value="DUF4236"/>
    <property type="match status" value="1"/>
</dbReference>
<keyword evidence="4" id="KW-1185">Reference proteome</keyword>
<protein>
    <recommendedName>
        <fullName evidence="2">DUF4236 domain-containing protein</fullName>
    </recommendedName>
</protein>
<organism evidence="3">
    <name type="scientific">Tepidanaerobacter syntrophicus</name>
    <dbReference type="NCBI Taxonomy" id="224999"/>
    <lineage>
        <taxon>Bacteria</taxon>
        <taxon>Bacillati</taxon>
        <taxon>Bacillota</taxon>
        <taxon>Clostridia</taxon>
        <taxon>Thermosediminibacterales</taxon>
        <taxon>Tepidanaerobacteraceae</taxon>
        <taxon>Tepidanaerobacter</taxon>
    </lineage>
</organism>
<evidence type="ECO:0000313" key="3">
    <source>
        <dbReference type="EMBL" id="GAQ25210.1"/>
    </source>
</evidence>
<dbReference type="InterPro" id="IPR025330">
    <property type="entry name" value="DUF4236"/>
</dbReference>
<evidence type="ECO:0000313" key="4">
    <source>
        <dbReference type="Proteomes" id="UP000062160"/>
    </source>
</evidence>
<sequence>MGFRFRKSVKIAPGMRLNVGKKSASVSFGKKGARYTISSTGRRTSSIGIPGTGLYYTKSHYANSKNKPQSTNRQDHTDSYREVAEFNDFINYITSFHKECDYEYDWELMVKEPAPFNTGEKGPNELAALKKLDNYKPNVLEKVFKVLDNRRREALEEDLKKAIENDKKLYKSWQDQRKLFQSILQKDPKAYMALLKDIQFCSELAGFISSFQFQASDGDTLIIDCNININDVIPTHYKTLTKTGKLSIRKYNKTDYYVIVKEYVSGLTLRIARNVFGLLPIRSAIINVQTEVLDTQVGKVDNITTLSIKIDKTTLSELNFDLIDPLDALNNFEHNVRFLKTCGFQPVEKLSG</sequence>
<name>A0A0U9HEV3_9FIRM</name>
<feature type="coiled-coil region" evidence="1">
    <location>
        <begin position="145"/>
        <end position="172"/>
    </location>
</feature>
<dbReference type="Proteomes" id="UP000062160">
    <property type="component" value="Unassembled WGS sequence"/>
</dbReference>
<feature type="domain" description="DUF4236" evidence="2">
    <location>
        <begin position="3"/>
        <end position="57"/>
    </location>
</feature>
<proteinExistence type="predicted"/>
<dbReference type="EMBL" id="DF977001">
    <property type="protein sequence ID" value="GAQ25210.1"/>
    <property type="molecule type" value="Genomic_DNA"/>
</dbReference>
<dbReference type="AlphaFoldDB" id="A0A0U9HEV3"/>
<dbReference type="OrthoDB" id="983149at2"/>
<dbReference type="RefSeq" id="WP_059032615.1">
    <property type="nucleotide sequence ID" value="NZ_DF977001.1"/>
</dbReference>
<keyword evidence="1" id="KW-0175">Coiled coil</keyword>
<dbReference type="STRING" id="224999.GCA_001485475_01225"/>
<evidence type="ECO:0000256" key="1">
    <source>
        <dbReference type="SAM" id="Coils"/>
    </source>
</evidence>
<reference evidence="3" key="1">
    <citation type="journal article" date="2016" name="Genome Announc.">
        <title>Draft Genome Sequence of the Syntrophic Lactate-Degrading Bacterium Tepidanaerobacter syntrophicus JLT.</title>
        <authorList>
            <person name="Matsuura N."/>
            <person name="Ohashi A."/>
            <person name="Tourlousse D.M."/>
            <person name="Sekiguchi Y."/>
        </authorList>
    </citation>
    <scope>NUCLEOTIDE SEQUENCE [LARGE SCALE GENOMIC DNA]</scope>
    <source>
        <strain evidence="3">JL</strain>
    </source>
</reference>